<sequence length="344" mass="37205">MAAHVSSPRALKPHSVVVIDDSNVMRRWLGSMISGDPRLELAGTAASAEEARQVIKKTNPDVITLDVEMPGMDGIEFLSHLMRLRPMPVVMLSSQMRKNGEKAQRARALGAAVCLAKPSIPTPEALARLCDNIVAAARQDGQSDHATWAASDKIVLIGASTGGVTALESILPLFPKDGPPIVIAQHMPHTFLNRFIERLDRHLEQCVDFAAHGERLATGQVRLAAARDMQTGLTWHSGAWHIQAIRRGRHDMFCPSVDVLFGSAAPWGTQVGAMILTGLGNDGAKGMLMLRRSGARTLGQSERTCAVYGMPAAALAMDAIDEERDLGELPSRMTDLLFRDETLV</sequence>
<feature type="modified residue" description="4-aspartylphosphate" evidence="7">
    <location>
        <position position="66"/>
    </location>
</feature>
<keyword evidence="11" id="KW-1185">Reference proteome</keyword>
<dbReference type="PANTHER" id="PTHR42872">
    <property type="entry name" value="PROTEIN-GLUTAMATE METHYLESTERASE/PROTEIN-GLUTAMINE GLUTAMINASE"/>
    <property type="match status" value="1"/>
</dbReference>
<dbReference type="PANTHER" id="PTHR42872:SF6">
    <property type="entry name" value="PROTEIN-GLUTAMATE METHYLESTERASE_PROTEIN-GLUTAMINE GLUTAMINASE"/>
    <property type="match status" value="1"/>
</dbReference>
<dbReference type="SUPFAM" id="SSF52172">
    <property type="entry name" value="CheY-like"/>
    <property type="match status" value="1"/>
</dbReference>
<evidence type="ECO:0000256" key="5">
    <source>
        <dbReference type="ARBA" id="ARBA00048267"/>
    </source>
</evidence>
<dbReference type="Pfam" id="PF01339">
    <property type="entry name" value="CheB_methylest"/>
    <property type="match status" value="1"/>
</dbReference>
<dbReference type="PIRSF" id="PIRSF000876">
    <property type="entry name" value="RR_chemtxs_CheB"/>
    <property type="match status" value="1"/>
</dbReference>
<dbReference type="InterPro" id="IPR000673">
    <property type="entry name" value="Sig_transdc_resp-reg_Me-estase"/>
</dbReference>
<dbReference type="KEGG" id="tom:BWR18_06920"/>
<evidence type="ECO:0000256" key="7">
    <source>
        <dbReference type="PROSITE-ProRule" id="PRU00169"/>
    </source>
</evidence>
<keyword evidence="7" id="KW-0597">Phosphoprotein</keyword>
<gene>
    <name evidence="10" type="ORF">BWR18_06920</name>
</gene>
<evidence type="ECO:0000256" key="3">
    <source>
        <dbReference type="ARBA" id="ARBA00022801"/>
    </source>
</evidence>
<dbReference type="RefSeq" id="WP_076627303.1">
    <property type="nucleotide sequence ID" value="NZ_CP019312.1"/>
</dbReference>
<reference evidence="10 11" key="1">
    <citation type="submission" date="2017-01" db="EMBL/GenBank/DDBJ databases">
        <title>Complete genome of Tateyamaria omphalii DOK1-4 isolated from seawater in Dokdo.</title>
        <authorList>
            <person name="Kim J.H."/>
            <person name="Chi W.-J."/>
        </authorList>
    </citation>
    <scope>NUCLEOTIDE SEQUENCE [LARGE SCALE GENOMIC DNA]</scope>
    <source>
        <strain evidence="10 11">DOK1-4</strain>
    </source>
</reference>
<feature type="active site" evidence="6">
    <location>
        <position position="160"/>
    </location>
</feature>
<accession>A0A1P8MTR6</accession>
<dbReference type="STRING" id="299262.BWR18_06920"/>
<dbReference type="Pfam" id="PF00072">
    <property type="entry name" value="Response_reg"/>
    <property type="match status" value="1"/>
</dbReference>
<organism evidence="10 11">
    <name type="scientific">Tateyamaria omphalii</name>
    <dbReference type="NCBI Taxonomy" id="299262"/>
    <lineage>
        <taxon>Bacteria</taxon>
        <taxon>Pseudomonadati</taxon>
        <taxon>Pseudomonadota</taxon>
        <taxon>Alphaproteobacteria</taxon>
        <taxon>Rhodobacterales</taxon>
        <taxon>Roseobacteraceae</taxon>
        <taxon>Tateyamaria</taxon>
    </lineage>
</organism>
<keyword evidence="3 6" id="KW-0378">Hydrolase</keyword>
<feature type="active site" evidence="6">
    <location>
        <position position="282"/>
    </location>
</feature>
<name>A0A1P8MTR6_9RHOB</name>
<evidence type="ECO:0000259" key="8">
    <source>
        <dbReference type="PROSITE" id="PS50110"/>
    </source>
</evidence>
<dbReference type="PROSITE" id="PS50110">
    <property type="entry name" value="RESPONSE_REGULATORY"/>
    <property type="match status" value="1"/>
</dbReference>
<evidence type="ECO:0000259" key="9">
    <source>
        <dbReference type="PROSITE" id="PS50122"/>
    </source>
</evidence>
<dbReference type="GO" id="GO:0005737">
    <property type="term" value="C:cytoplasm"/>
    <property type="evidence" value="ECO:0007669"/>
    <property type="project" value="InterPro"/>
</dbReference>
<evidence type="ECO:0000256" key="4">
    <source>
        <dbReference type="ARBA" id="ARBA00039140"/>
    </source>
</evidence>
<dbReference type="CDD" id="cd16432">
    <property type="entry name" value="CheB_Rec"/>
    <property type="match status" value="1"/>
</dbReference>
<dbReference type="SMART" id="SM00448">
    <property type="entry name" value="REC"/>
    <property type="match status" value="1"/>
</dbReference>
<protein>
    <recommendedName>
        <fullName evidence="4">protein-glutamate methylesterase</fullName>
        <ecNumber evidence="4">3.1.1.61</ecNumber>
    </recommendedName>
</protein>
<dbReference type="GO" id="GO:0008984">
    <property type="term" value="F:protein-glutamate methylesterase activity"/>
    <property type="evidence" value="ECO:0007669"/>
    <property type="project" value="UniProtKB-EC"/>
</dbReference>
<dbReference type="CDD" id="cd17541">
    <property type="entry name" value="REC_CheB-like"/>
    <property type="match status" value="1"/>
</dbReference>
<keyword evidence="1" id="KW-0963">Cytoplasm</keyword>
<evidence type="ECO:0000313" key="11">
    <source>
        <dbReference type="Proteomes" id="UP000186336"/>
    </source>
</evidence>
<dbReference type="EC" id="3.1.1.61" evidence="4"/>
<evidence type="ECO:0000256" key="6">
    <source>
        <dbReference type="PROSITE-ProRule" id="PRU00050"/>
    </source>
</evidence>
<feature type="domain" description="CheB-type methylesterase" evidence="9">
    <location>
        <begin position="148"/>
        <end position="340"/>
    </location>
</feature>
<dbReference type="Gene3D" id="3.40.50.2300">
    <property type="match status" value="1"/>
</dbReference>
<dbReference type="PROSITE" id="PS50122">
    <property type="entry name" value="CHEB"/>
    <property type="match status" value="1"/>
</dbReference>
<evidence type="ECO:0000256" key="2">
    <source>
        <dbReference type="ARBA" id="ARBA00022500"/>
    </source>
</evidence>
<dbReference type="InterPro" id="IPR008248">
    <property type="entry name" value="CheB-like"/>
</dbReference>
<dbReference type="AlphaFoldDB" id="A0A1P8MTR6"/>
<dbReference type="InterPro" id="IPR035909">
    <property type="entry name" value="CheB_C"/>
</dbReference>
<comment type="catalytic activity">
    <reaction evidence="5">
        <text>[protein]-L-glutamate 5-O-methyl ester + H2O = L-glutamyl-[protein] + methanol + H(+)</text>
        <dbReference type="Rhea" id="RHEA:23236"/>
        <dbReference type="Rhea" id="RHEA-COMP:10208"/>
        <dbReference type="Rhea" id="RHEA-COMP:10311"/>
        <dbReference type="ChEBI" id="CHEBI:15377"/>
        <dbReference type="ChEBI" id="CHEBI:15378"/>
        <dbReference type="ChEBI" id="CHEBI:17790"/>
        <dbReference type="ChEBI" id="CHEBI:29973"/>
        <dbReference type="ChEBI" id="CHEBI:82795"/>
        <dbReference type="EC" id="3.1.1.61"/>
    </reaction>
</comment>
<evidence type="ECO:0000313" key="10">
    <source>
        <dbReference type="EMBL" id="APX11441.1"/>
    </source>
</evidence>
<keyword evidence="2 6" id="KW-0145">Chemotaxis</keyword>
<proteinExistence type="predicted"/>
<evidence type="ECO:0000256" key="1">
    <source>
        <dbReference type="ARBA" id="ARBA00022490"/>
    </source>
</evidence>
<feature type="active site" evidence="6">
    <location>
        <position position="186"/>
    </location>
</feature>
<dbReference type="GO" id="GO:0006935">
    <property type="term" value="P:chemotaxis"/>
    <property type="evidence" value="ECO:0007669"/>
    <property type="project" value="UniProtKB-UniRule"/>
</dbReference>
<dbReference type="Gene3D" id="3.40.50.180">
    <property type="entry name" value="Methylesterase CheB, C-terminal domain"/>
    <property type="match status" value="1"/>
</dbReference>
<dbReference type="InterPro" id="IPR001789">
    <property type="entry name" value="Sig_transdc_resp-reg_receiver"/>
</dbReference>
<dbReference type="GO" id="GO:0000156">
    <property type="term" value="F:phosphorelay response regulator activity"/>
    <property type="evidence" value="ECO:0007669"/>
    <property type="project" value="InterPro"/>
</dbReference>
<dbReference type="EMBL" id="CP019312">
    <property type="protein sequence ID" value="APX11441.1"/>
    <property type="molecule type" value="Genomic_DNA"/>
</dbReference>
<feature type="domain" description="Response regulatory" evidence="8">
    <location>
        <begin position="15"/>
        <end position="132"/>
    </location>
</feature>
<dbReference type="SUPFAM" id="SSF52738">
    <property type="entry name" value="Methylesterase CheB, C-terminal domain"/>
    <property type="match status" value="1"/>
</dbReference>
<dbReference type="InterPro" id="IPR011006">
    <property type="entry name" value="CheY-like_superfamily"/>
</dbReference>
<dbReference type="Proteomes" id="UP000186336">
    <property type="component" value="Chromosome"/>
</dbReference>